<reference evidence="1" key="1">
    <citation type="submission" date="2018-05" db="EMBL/GenBank/DDBJ databases">
        <title>Draft genome of Mucuna pruriens seed.</title>
        <authorList>
            <person name="Nnadi N.E."/>
            <person name="Vos R."/>
            <person name="Hasami M.H."/>
            <person name="Devisetty U.K."/>
            <person name="Aguiy J.C."/>
        </authorList>
    </citation>
    <scope>NUCLEOTIDE SEQUENCE [LARGE SCALE GENOMIC DNA]</scope>
    <source>
        <strain evidence="1">JCA_2017</strain>
    </source>
</reference>
<feature type="non-terminal residue" evidence="1">
    <location>
        <position position="1"/>
    </location>
</feature>
<keyword evidence="2" id="KW-1185">Reference proteome</keyword>
<proteinExistence type="predicted"/>
<gene>
    <name evidence="1" type="ORF">CR513_29163</name>
</gene>
<dbReference type="AlphaFoldDB" id="A0A371GEY7"/>
<accession>A0A371GEY7</accession>
<dbReference type="Proteomes" id="UP000257109">
    <property type="component" value="Unassembled WGS sequence"/>
</dbReference>
<protein>
    <submittedName>
        <fullName evidence="1">Uncharacterized protein</fullName>
    </submittedName>
</protein>
<sequence>MNSLHLTAYAYSLRSPRNHQLFLNLQLEPSIELHLQRSSSIFNDRAPSSTTNEVVWLKRLLTHFEIHIDST</sequence>
<name>A0A371GEY7_MUCPR</name>
<evidence type="ECO:0000313" key="2">
    <source>
        <dbReference type="Proteomes" id="UP000257109"/>
    </source>
</evidence>
<comment type="caution">
    <text evidence="1">The sequence shown here is derived from an EMBL/GenBank/DDBJ whole genome shotgun (WGS) entry which is preliminary data.</text>
</comment>
<feature type="non-terminal residue" evidence="1">
    <location>
        <position position="71"/>
    </location>
</feature>
<dbReference type="EMBL" id="QJKJ01005755">
    <property type="protein sequence ID" value="RDX89148.1"/>
    <property type="molecule type" value="Genomic_DNA"/>
</dbReference>
<organism evidence="1 2">
    <name type="scientific">Mucuna pruriens</name>
    <name type="common">Velvet bean</name>
    <name type="synonym">Dolichos pruriens</name>
    <dbReference type="NCBI Taxonomy" id="157652"/>
    <lineage>
        <taxon>Eukaryota</taxon>
        <taxon>Viridiplantae</taxon>
        <taxon>Streptophyta</taxon>
        <taxon>Embryophyta</taxon>
        <taxon>Tracheophyta</taxon>
        <taxon>Spermatophyta</taxon>
        <taxon>Magnoliopsida</taxon>
        <taxon>eudicotyledons</taxon>
        <taxon>Gunneridae</taxon>
        <taxon>Pentapetalae</taxon>
        <taxon>rosids</taxon>
        <taxon>fabids</taxon>
        <taxon>Fabales</taxon>
        <taxon>Fabaceae</taxon>
        <taxon>Papilionoideae</taxon>
        <taxon>50 kb inversion clade</taxon>
        <taxon>NPAAA clade</taxon>
        <taxon>indigoferoid/millettioid clade</taxon>
        <taxon>Phaseoleae</taxon>
        <taxon>Mucuna</taxon>
    </lineage>
</organism>
<evidence type="ECO:0000313" key="1">
    <source>
        <dbReference type="EMBL" id="RDX89148.1"/>
    </source>
</evidence>